<dbReference type="EMBL" id="PDXF01000058">
    <property type="protein sequence ID" value="RYN92396.1"/>
    <property type="molecule type" value="Genomic_DNA"/>
</dbReference>
<keyword evidence="6" id="KW-1185">Reference proteome</keyword>
<dbReference type="PANTHER" id="PTHR31544">
    <property type="entry name" value="AIG2-LIKE PROTEIN D"/>
    <property type="match status" value="1"/>
</dbReference>
<dbReference type="InterPro" id="IPR036568">
    <property type="entry name" value="GGCT-like_sf"/>
</dbReference>
<sequence length="286" mass="32272">MEYLDYLDQHAMSAFDELNDDILPLDQTSALKLSSELRDLLHSTEQRKSPVKVAFDPKSNNMDYLFKISDPITPKIFASAAILPFQPCIIQGEGEDGIAQFCQISNLDIPKIKGWLAEEYPNISPVFVPINKARKALSPDSAYPTLGYDTTLPHHRPDSSACEYLPTQVQFPVWYFFYGTLGNSSFLKELFGSPPEEHALIPALIHGGKVKIWGGKYNALVDDDPESRVNGWAYEVVSLEQEDALRMYETAKYEVVRVEIELNTYDGKRFVKGCTFRFAGEKGELD</sequence>
<evidence type="ECO:0000313" key="6">
    <source>
        <dbReference type="Proteomes" id="UP000293195"/>
    </source>
</evidence>
<organism evidence="5 6">
    <name type="scientific">Alternaria tenuissima</name>
    <dbReference type="NCBI Taxonomy" id="119927"/>
    <lineage>
        <taxon>Eukaryota</taxon>
        <taxon>Fungi</taxon>
        <taxon>Dikarya</taxon>
        <taxon>Ascomycota</taxon>
        <taxon>Pezizomycotina</taxon>
        <taxon>Dothideomycetes</taxon>
        <taxon>Pleosporomycetidae</taxon>
        <taxon>Pleosporales</taxon>
        <taxon>Pleosporineae</taxon>
        <taxon>Pleosporaceae</taxon>
        <taxon>Alternaria</taxon>
        <taxon>Alternaria sect. Alternaria</taxon>
        <taxon>Alternaria alternata complex</taxon>
    </lineage>
</organism>
<dbReference type="SUPFAM" id="SSF110857">
    <property type="entry name" value="Gamma-glutamyl cyclotransferase-like"/>
    <property type="match status" value="1"/>
</dbReference>
<feature type="domain" description="Gamma-glutamylcyclotransferase AIG2-like" evidence="4">
    <location>
        <begin position="175"/>
        <end position="269"/>
    </location>
</feature>
<evidence type="ECO:0000259" key="4">
    <source>
        <dbReference type="Pfam" id="PF06094"/>
    </source>
</evidence>
<dbReference type="Pfam" id="PF06094">
    <property type="entry name" value="GGACT"/>
    <property type="match status" value="1"/>
</dbReference>
<evidence type="ECO:0000256" key="1">
    <source>
        <dbReference type="ARBA" id="ARBA00008861"/>
    </source>
</evidence>
<dbReference type="InterPro" id="IPR009288">
    <property type="entry name" value="AIG2-like_dom"/>
</dbReference>
<dbReference type="Proteomes" id="UP000293195">
    <property type="component" value="Unassembled WGS sequence"/>
</dbReference>
<evidence type="ECO:0000256" key="2">
    <source>
        <dbReference type="ARBA" id="ARBA00022679"/>
    </source>
</evidence>
<dbReference type="Gene3D" id="3.10.490.10">
    <property type="entry name" value="Gamma-glutamyl cyclotransferase-like"/>
    <property type="match status" value="1"/>
</dbReference>
<dbReference type="PANTHER" id="PTHR31544:SF4">
    <property type="entry name" value="GAMMA-GLUTAMYLCYCLOTRANSFERASE-RELATED"/>
    <property type="match status" value="1"/>
</dbReference>
<comment type="caution">
    <text evidence="5">The sequence shown here is derived from an EMBL/GenBank/DDBJ whole genome shotgun (WGS) entry which is preliminary data.</text>
</comment>
<proteinExistence type="inferred from homology"/>
<name>A0ABY0G211_9PLEO</name>
<keyword evidence="2" id="KW-0808">Transferase</keyword>
<reference evidence="6" key="1">
    <citation type="journal article" date="2019" name="bioRxiv">
        <title>Genomics, evolutionary history and diagnostics of the Alternaria alternata species group including apple and Asian pear pathotypes.</title>
        <authorList>
            <person name="Armitage A.D."/>
            <person name="Cockerton H.M."/>
            <person name="Sreenivasaprasad S."/>
            <person name="Woodhall J.W."/>
            <person name="Lane C.R."/>
            <person name="Harrison R.J."/>
            <person name="Clarkson J.P."/>
        </authorList>
    </citation>
    <scope>NUCLEOTIDE SEQUENCE [LARGE SCALE GENOMIC DNA]</scope>
    <source>
        <strain evidence="6">FERA 635</strain>
    </source>
</reference>
<accession>A0ABY0G211</accession>
<comment type="similarity">
    <text evidence="1">Belongs to the gamma-glutamylcyclotransferase family.</text>
</comment>
<dbReference type="InterPro" id="IPR045038">
    <property type="entry name" value="AIG2-like"/>
</dbReference>
<gene>
    <name evidence="5" type="ORF">AA0119_g9972</name>
</gene>
<protein>
    <recommendedName>
        <fullName evidence="3">Putative gamma-glutamylcyclotransferase</fullName>
    </recommendedName>
</protein>
<evidence type="ECO:0000256" key="3">
    <source>
        <dbReference type="ARBA" id="ARBA00030602"/>
    </source>
</evidence>
<dbReference type="CDD" id="cd06661">
    <property type="entry name" value="GGCT_like"/>
    <property type="match status" value="1"/>
</dbReference>
<dbReference type="InterPro" id="IPR013024">
    <property type="entry name" value="GGCT-like"/>
</dbReference>
<evidence type="ECO:0000313" key="5">
    <source>
        <dbReference type="EMBL" id="RYN92396.1"/>
    </source>
</evidence>